<name>W5Z4F2_9GAMM</name>
<sequence>MPSKAQLEKAEAEVNIYRKRLADGGSAIRLIFVTPDYYEERPKAA</sequence>
<dbReference type="KEGG" id="msr:AU15_17395"/>
<organism evidence="1 2">
    <name type="scientific">Marinobacter salarius</name>
    <dbReference type="NCBI Taxonomy" id="1420917"/>
    <lineage>
        <taxon>Bacteria</taxon>
        <taxon>Pseudomonadati</taxon>
        <taxon>Pseudomonadota</taxon>
        <taxon>Gammaproteobacteria</taxon>
        <taxon>Pseudomonadales</taxon>
        <taxon>Marinobacteraceae</taxon>
        <taxon>Marinobacter</taxon>
    </lineage>
</organism>
<gene>
    <name evidence="1" type="ORF">AU15_17395</name>
</gene>
<dbReference type="Proteomes" id="UP000035081">
    <property type="component" value="Chromosome"/>
</dbReference>
<reference evidence="1 2" key="1">
    <citation type="journal article" date="2014" name="Genome Announc.">
        <title>Draft Genome Sequences of Marinobacter similis A3d10T and Marinobacter salarius R9SW1T.</title>
        <authorList>
            <person name="Ivanova E.P."/>
            <person name="Ng H.J."/>
            <person name="Webb H.K."/>
            <person name="Feng G."/>
            <person name="Oshima K."/>
            <person name="Hattori M."/>
            <person name="Ohkuma M."/>
            <person name="Sergeev A.F."/>
            <person name="Mikhailov V.V."/>
            <person name="Crawford R.J."/>
            <person name="Sawabe T."/>
        </authorList>
    </citation>
    <scope>NUCLEOTIDE SEQUENCE [LARGE SCALE GENOMIC DNA]</scope>
    <source>
        <strain evidence="2">A3d10 and R9SW1</strain>
    </source>
</reference>
<evidence type="ECO:0000313" key="1">
    <source>
        <dbReference type="EMBL" id="AHI33328.1"/>
    </source>
</evidence>
<evidence type="ECO:0000313" key="2">
    <source>
        <dbReference type="Proteomes" id="UP000035081"/>
    </source>
</evidence>
<protein>
    <submittedName>
        <fullName evidence="1">Uncharacterized protein</fullName>
    </submittedName>
</protein>
<dbReference type="EMBL" id="CP007152">
    <property type="protein sequence ID" value="AHI33328.1"/>
    <property type="molecule type" value="Genomic_DNA"/>
</dbReference>
<proteinExistence type="predicted"/>
<accession>W5Z4F2</accession>
<dbReference type="AlphaFoldDB" id="W5Z4F2"/>
<dbReference type="HOGENOM" id="CLU_3201824_0_0_6"/>